<dbReference type="InParanoid" id="M3YEU0"/>
<proteinExistence type="predicted"/>
<evidence type="ECO:0000313" key="2">
    <source>
        <dbReference type="Ensembl" id="ENSMPUP00000009847.1"/>
    </source>
</evidence>
<feature type="region of interest" description="Disordered" evidence="1">
    <location>
        <begin position="38"/>
        <end position="58"/>
    </location>
</feature>
<dbReference type="eggNOG" id="KOG1216">
    <property type="taxonomic scope" value="Eukaryota"/>
</dbReference>
<dbReference type="EMBL" id="AEYP01113124">
    <property type="status" value="NOT_ANNOTATED_CDS"/>
    <property type="molecule type" value="Genomic_DNA"/>
</dbReference>
<dbReference type="AlphaFoldDB" id="M3YEU0"/>
<evidence type="ECO:0000256" key="1">
    <source>
        <dbReference type="SAM" id="MobiDB-lite"/>
    </source>
</evidence>
<reference evidence="2" key="1">
    <citation type="submission" date="2024-06" db="UniProtKB">
        <authorList>
            <consortium name="Ensembl"/>
        </authorList>
    </citation>
    <scope>IDENTIFICATION</scope>
</reference>
<sequence>MVYNGTHGDTCYYANCSLACTIEIFNWSCPSTPSPAPTPSKPTPISTHKPPTPTALSTVATTKPPGCPDFDPPRQENEKWWLCNCTMAICKYNNTVELVEVECEVPPEPTCANRLRPTLVYSPEECCPHWECDCRSPRGAGPLVVG</sequence>
<accession>M3YEU0</accession>
<protein>
    <submittedName>
        <fullName evidence="2">Mucin-2-like</fullName>
    </submittedName>
</protein>
<organism evidence="2">
    <name type="scientific">Mustela putorius furo</name>
    <name type="common">European domestic ferret</name>
    <name type="synonym">Mustela furo</name>
    <dbReference type="NCBI Taxonomy" id="9669"/>
    <lineage>
        <taxon>Eukaryota</taxon>
        <taxon>Metazoa</taxon>
        <taxon>Chordata</taxon>
        <taxon>Craniata</taxon>
        <taxon>Vertebrata</taxon>
        <taxon>Euteleostomi</taxon>
        <taxon>Mammalia</taxon>
        <taxon>Eutheria</taxon>
        <taxon>Laurasiatheria</taxon>
        <taxon>Carnivora</taxon>
        <taxon>Caniformia</taxon>
        <taxon>Musteloidea</taxon>
        <taxon>Mustelidae</taxon>
        <taxon>Mustelinae</taxon>
        <taxon>Mustela</taxon>
    </lineage>
</organism>
<dbReference type="STRING" id="9669.ENSMPUP00000009847"/>
<name>M3YEU0_MUSPF</name>
<dbReference type="Ensembl" id="ENSMPUT00000010007.1">
    <property type="protein sequence ID" value="ENSMPUP00000009847.1"/>
    <property type="gene ID" value="ENSMPUG00000009922.1"/>
</dbReference>
<dbReference type="GeneTree" id="ENSGT00940000156289"/>
<dbReference type="HOGENOM" id="CLU_1776861_0_0_1"/>